<dbReference type="InterPro" id="IPR051970">
    <property type="entry name" value="TEL2_Regulation"/>
</dbReference>
<protein>
    <recommendedName>
        <fullName evidence="3">Telomere length regulation protein conserved domain-containing protein</fullName>
    </recommendedName>
</protein>
<dbReference type="AlphaFoldDB" id="A0A0D6LYE2"/>
<evidence type="ECO:0000313" key="4">
    <source>
        <dbReference type="EMBL" id="EPB76223.1"/>
    </source>
</evidence>
<dbReference type="InterPro" id="IPR038528">
    <property type="entry name" value="TEL2_C_sf"/>
</dbReference>
<keyword evidence="5" id="KW-1185">Reference proteome</keyword>
<dbReference type="GO" id="GO:0051083">
    <property type="term" value="P:'de novo' cotranslational protein folding"/>
    <property type="evidence" value="ECO:0007669"/>
    <property type="project" value="TreeGrafter"/>
</dbReference>
<dbReference type="GO" id="GO:0051879">
    <property type="term" value="F:Hsp90 protein binding"/>
    <property type="evidence" value="ECO:0007669"/>
    <property type="project" value="TreeGrafter"/>
</dbReference>
<evidence type="ECO:0000256" key="2">
    <source>
        <dbReference type="SAM" id="MobiDB-lite"/>
    </source>
</evidence>
<reference evidence="4 5" key="1">
    <citation type="submission" date="2013-05" db="EMBL/GenBank/DDBJ databases">
        <title>Draft genome of the parasitic nematode Anyclostoma ceylanicum.</title>
        <authorList>
            <person name="Mitreva M."/>
        </authorList>
    </citation>
    <scope>NUCLEOTIDE SEQUENCE [LARGE SCALE GENOMIC DNA]</scope>
</reference>
<dbReference type="Gene3D" id="1.25.40.720">
    <property type="entry name" value="Telomere length regulation protein 2, C-terminal domain"/>
    <property type="match status" value="1"/>
</dbReference>
<dbReference type="GO" id="GO:0042162">
    <property type="term" value="F:telomeric DNA binding"/>
    <property type="evidence" value="ECO:0007669"/>
    <property type="project" value="TreeGrafter"/>
</dbReference>
<feature type="domain" description="Telomere length regulation protein conserved" evidence="3">
    <location>
        <begin position="52"/>
        <end position="114"/>
    </location>
</feature>
<name>A0A0D6LYE2_9BILA</name>
<organism evidence="4 5">
    <name type="scientific">Ancylostoma ceylanicum</name>
    <dbReference type="NCBI Taxonomy" id="53326"/>
    <lineage>
        <taxon>Eukaryota</taxon>
        <taxon>Metazoa</taxon>
        <taxon>Ecdysozoa</taxon>
        <taxon>Nematoda</taxon>
        <taxon>Chromadorea</taxon>
        <taxon>Rhabditida</taxon>
        <taxon>Rhabditina</taxon>
        <taxon>Rhabditomorpha</taxon>
        <taxon>Strongyloidea</taxon>
        <taxon>Ancylostomatidae</taxon>
        <taxon>Ancylostomatinae</taxon>
        <taxon>Ancylostoma</taxon>
    </lineage>
</organism>
<evidence type="ECO:0000256" key="1">
    <source>
        <dbReference type="ARBA" id="ARBA00006133"/>
    </source>
</evidence>
<accession>A0A0D6LYE2</accession>
<feature type="compositionally biased region" description="Basic and acidic residues" evidence="2">
    <location>
        <begin position="24"/>
        <end position="35"/>
    </location>
</feature>
<evidence type="ECO:0000313" key="5">
    <source>
        <dbReference type="Proteomes" id="UP000054495"/>
    </source>
</evidence>
<dbReference type="Proteomes" id="UP000054495">
    <property type="component" value="Unassembled WGS sequence"/>
</dbReference>
<evidence type="ECO:0000259" key="3">
    <source>
        <dbReference type="Pfam" id="PF10193"/>
    </source>
</evidence>
<feature type="region of interest" description="Disordered" evidence="2">
    <location>
        <begin position="1"/>
        <end position="35"/>
    </location>
</feature>
<comment type="similarity">
    <text evidence="1">Belongs to the TEL2 family.</text>
</comment>
<dbReference type="PANTHER" id="PTHR15830:SF10">
    <property type="entry name" value="TELOMERE LENGTH REGULATION PROTEIN TEL2 HOMOLOG"/>
    <property type="match status" value="1"/>
</dbReference>
<gene>
    <name evidence="4" type="ORF">ANCCEY_04701</name>
</gene>
<dbReference type="PANTHER" id="PTHR15830">
    <property type="entry name" value="TELOMERE LENGTH REGULATION PROTEIN TEL2 FAMILY MEMBER"/>
    <property type="match status" value="1"/>
</dbReference>
<dbReference type="GO" id="GO:0005829">
    <property type="term" value="C:cytosol"/>
    <property type="evidence" value="ECO:0007669"/>
    <property type="project" value="TreeGrafter"/>
</dbReference>
<proteinExistence type="inferred from homology"/>
<sequence length="127" mass="14420">MQMPTSSSSIANSQPVDSDDEEDFKAYDVPESERSVETLAADAELERTAPAPNYIRDCMEQLAEKEKYEVFEAAFFALDSMIRRKAVGFVDIAEQLVKKLVFLEDKFSTKKFEVILLVFSLMGQHLI</sequence>
<feature type="compositionally biased region" description="Polar residues" evidence="2">
    <location>
        <begin position="1"/>
        <end position="16"/>
    </location>
</feature>
<dbReference type="EMBL" id="KE124872">
    <property type="protein sequence ID" value="EPB76223.1"/>
    <property type="molecule type" value="Genomic_DNA"/>
</dbReference>
<dbReference type="InterPro" id="IPR019337">
    <property type="entry name" value="Telomere_length_regulation_dom"/>
</dbReference>
<dbReference type="Pfam" id="PF10193">
    <property type="entry name" value="Telomere_reg-2"/>
    <property type="match status" value="1"/>
</dbReference>